<dbReference type="Proteomes" id="UP000220157">
    <property type="component" value="Unassembled WGS sequence"/>
</dbReference>
<reference evidence="2 3" key="1">
    <citation type="journal article" date="2017" name="Front. Microbiol.">
        <title>New Insights into the Diversity of the Genus Faecalibacterium.</title>
        <authorList>
            <person name="Benevides L."/>
            <person name="Burman S."/>
            <person name="Martin R."/>
            <person name="Robert V."/>
            <person name="Thomas M."/>
            <person name="Miquel S."/>
            <person name="Chain F."/>
            <person name="Sokol H."/>
            <person name="Bermudez-Humaran L.G."/>
            <person name="Morrison M."/>
            <person name="Langella P."/>
            <person name="Azevedo V.A."/>
            <person name="Chatel J.M."/>
            <person name="Soares S."/>
        </authorList>
    </citation>
    <scope>NUCLEOTIDE SEQUENCE [LARGE SCALE GENOMIC DNA]</scope>
    <source>
        <strain evidence="2 3">CNCM I 4573</strain>
    </source>
</reference>
<dbReference type="AlphaFoldDB" id="A0A2A7A4Y4"/>
<dbReference type="PANTHER" id="PTHR33434">
    <property type="entry name" value="DEGV DOMAIN-CONTAINING PROTEIN DR_1986-RELATED"/>
    <property type="match status" value="1"/>
</dbReference>
<dbReference type="Pfam" id="PF02645">
    <property type="entry name" value="DegV"/>
    <property type="match status" value="1"/>
</dbReference>
<accession>A0A2A7A4Y4</accession>
<dbReference type="Gene3D" id="3.30.1180.10">
    <property type="match status" value="1"/>
</dbReference>
<dbReference type="InterPro" id="IPR003797">
    <property type="entry name" value="DegV"/>
</dbReference>
<dbReference type="NCBIfam" id="TIGR00762">
    <property type="entry name" value="DegV"/>
    <property type="match status" value="1"/>
</dbReference>
<protein>
    <submittedName>
        <fullName evidence="2">Fatty acid-binding protein DegV</fullName>
    </submittedName>
</protein>
<evidence type="ECO:0000256" key="1">
    <source>
        <dbReference type="ARBA" id="ARBA00023121"/>
    </source>
</evidence>
<organism evidence="2 3">
    <name type="scientific">Faecalibacterium prausnitzii</name>
    <dbReference type="NCBI Taxonomy" id="853"/>
    <lineage>
        <taxon>Bacteria</taxon>
        <taxon>Bacillati</taxon>
        <taxon>Bacillota</taxon>
        <taxon>Clostridia</taxon>
        <taxon>Eubacteriales</taxon>
        <taxon>Oscillospiraceae</taxon>
        <taxon>Faecalibacterium</taxon>
    </lineage>
</organism>
<gene>
    <name evidence="2" type="ORF">CGS56_14205</name>
</gene>
<evidence type="ECO:0000313" key="3">
    <source>
        <dbReference type="Proteomes" id="UP000220157"/>
    </source>
</evidence>
<dbReference type="InterPro" id="IPR050270">
    <property type="entry name" value="DegV_domain_contain"/>
</dbReference>
<sequence>MLLHFLQAGTLFLCKGRAIAFRKSTSACEIVYRILENWSTGNENFVKEFEKTVDRVLKNCYDGHGQRNDCGVRRLKMEKNMKSKIVVDSSANVYELPDVGFACVPLKILTDEQEYVDTAEVDAPALAEMLRTYKGRTSTSCPNISDWLTAYEGADEVYVVTITGTLSGAYNAALLAGEEYEQSHEGARVFVLDSLSTGAESRLLVERLAALIKAGKPFDTVCEEIRAYHEHTHLLFALESLANLARNGRVKPAVAAVARMLGIRVIGQASDAGDLEVLCKTRGEHGALERMVLEMKAHGLTNGRVHIDHCCNAAAAERLKHMVHAVFPEAKVEVGSCGALCSYYAEYGGLMVGYEDNEAPTV</sequence>
<dbReference type="PROSITE" id="PS51482">
    <property type="entry name" value="DEGV"/>
    <property type="match status" value="1"/>
</dbReference>
<dbReference type="SUPFAM" id="SSF82549">
    <property type="entry name" value="DAK1/DegV-like"/>
    <property type="match status" value="1"/>
</dbReference>
<comment type="caution">
    <text evidence="2">The sequence shown here is derived from an EMBL/GenBank/DDBJ whole genome shotgun (WGS) entry which is preliminary data.</text>
</comment>
<dbReference type="GO" id="GO:0008289">
    <property type="term" value="F:lipid binding"/>
    <property type="evidence" value="ECO:0007669"/>
    <property type="project" value="UniProtKB-KW"/>
</dbReference>
<evidence type="ECO:0000313" key="2">
    <source>
        <dbReference type="EMBL" id="PDX74190.1"/>
    </source>
</evidence>
<dbReference type="Gene3D" id="3.40.50.10440">
    <property type="entry name" value="Dihydroxyacetone kinase, domain 1"/>
    <property type="match status" value="1"/>
</dbReference>
<proteinExistence type="predicted"/>
<dbReference type="InterPro" id="IPR043168">
    <property type="entry name" value="DegV_C"/>
</dbReference>
<dbReference type="PANTHER" id="PTHR33434:SF2">
    <property type="entry name" value="FATTY ACID-BINDING PROTEIN TM_1468"/>
    <property type="match status" value="1"/>
</dbReference>
<dbReference type="Gene3D" id="2.20.28.50">
    <property type="entry name" value="degv family protein"/>
    <property type="match status" value="1"/>
</dbReference>
<name>A0A2A7A4Y4_9FIRM</name>
<keyword evidence="1" id="KW-0446">Lipid-binding</keyword>
<dbReference type="EMBL" id="NMTW01000053">
    <property type="protein sequence ID" value="PDX74190.1"/>
    <property type="molecule type" value="Genomic_DNA"/>
</dbReference>